<evidence type="ECO:0000256" key="1">
    <source>
        <dbReference type="SAM" id="Phobius"/>
    </source>
</evidence>
<reference evidence="4" key="1">
    <citation type="journal article" date="2019" name="Int. J. Syst. Evol. Microbiol.">
        <title>The Global Catalogue of Microorganisms (GCM) 10K type strain sequencing project: providing services to taxonomists for standard genome sequencing and annotation.</title>
        <authorList>
            <consortium name="The Broad Institute Genomics Platform"/>
            <consortium name="The Broad Institute Genome Sequencing Center for Infectious Disease"/>
            <person name="Wu L."/>
            <person name="Ma J."/>
        </authorList>
    </citation>
    <scope>NUCLEOTIDE SEQUENCE [LARGE SCALE GENOMIC DNA]</scope>
    <source>
        <strain evidence="4">CCUG 57401</strain>
    </source>
</reference>
<comment type="caution">
    <text evidence="3">The sequence shown here is derived from an EMBL/GenBank/DDBJ whole genome shotgun (WGS) entry which is preliminary data.</text>
</comment>
<feature type="transmembrane region" description="Helical" evidence="1">
    <location>
        <begin position="183"/>
        <end position="202"/>
    </location>
</feature>
<evidence type="ECO:0000313" key="4">
    <source>
        <dbReference type="Proteomes" id="UP001596037"/>
    </source>
</evidence>
<sequence length="297" mass="31121">MKNKTGAARNKAAMAARVTAYPLVRIVLGIVLTFAPVPLTMIVVSQLVAKPYRIVWPQLLAAVLVWFGYRFYVRRVEKRQPTELATQGMARELGTGMLLGAGLVVLTFAVLAALGTYRFGGIDAPSIVLLIPLAEMLLLGMAEEMMFRGVVFGVTERSLGSKAAIAISALVFCLAHLSNEGVSVLAAAAIVAYGVMQAALYLKTRRLWACIGSHIGWNYCLSQVFSSTVSGHATTHGLLRGGLVGDSLLTGGVFGVEGSLVALLLIGAAAAFLLLGPATDPGSPAAGAQLPSSQPLR</sequence>
<keyword evidence="1" id="KW-1133">Transmembrane helix</keyword>
<keyword evidence="4" id="KW-1185">Reference proteome</keyword>
<dbReference type="InterPro" id="IPR003675">
    <property type="entry name" value="Rce1/LyrA-like_dom"/>
</dbReference>
<dbReference type="EC" id="3.4.-.-" evidence="3"/>
<keyword evidence="1" id="KW-0472">Membrane</keyword>
<keyword evidence="3" id="KW-0378">Hydrolase</keyword>
<proteinExistence type="predicted"/>
<dbReference type="PANTHER" id="PTHR39430">
    <property type="entry name" value="MEMBRANE-ASSOCIATED PROTEASE-RELATED"/>
    <property type="match status" value="1"/>
</dbReference>
<dbReference type="Pfam" id="PF02517">
    <property type="entry name" value="Rce1-like"/>
    <property type="match status" value="1"/>
</dbReference>
<feature type="transmembrane region" description="Helical" evidence="1">
    <location>
        <begin position="127"/>
        <end position="147"/>
    </location>
</feature>
<dbReference type="RefSeq" id="WP_376851533.1">
    <property type="nucleotide sequence ID" value="NZ_JBHSMF010000009.1"/>
</dbReference>
<dbReference type="Proteomes" id="UP001596037">
    <property type="component" value="Unassembled WGS sequence"/>
</dbReference>
<evidence type="ECO:0000259" key="2">
    <source>
        <dbReference type="Pfam" id="PF02517"/>
    </source>
</evidence>
<protein>
    <submittedName>
        <fullName evidence="3">CPBP family intramembrane glutamic endopeptidase</fullName>
        <ecNumber evidence="3">3.4.-.-</ecNumber>
    </submittedName>
</protein>
<feature type="transmembrane region" description="Helical" evidence="1">
    <location>
        <begin position="54"/>
        <end position="72"/>
    </location>
</feature>
<dbReference type="PANTHER" id="PTHR39430:SF1">
    <property type="entry name" value="PROTEASE"/>
    <property type="match status" value="1"/>
</dbReference>
<gene>
    <name evidence="3" type="ORF">ACFPOE_17305</name>
</gene>
<dbReference type="GO" id="GO:0016787">
    <property type="term" value="F:hydrolase activity"/>
    <property type="evidence" value="ECO:0007669"/>
    <property type="project" value="UniProtKB-KW"/>
</dbReference>
<feature type="transmembrane region" description="Helical" evidence="1">
    <location>
        <begin position="21"/>
        <end position="48"/>
    </location>
</feature>
<dbReference type="EMBL" id="JBHSMF010000009">
    <property type="protein sequence ID" value="MFC5499306.1"/>
    <property type="molecule type" value="Genomic_DNA"/>
</dbReference>
<accession>A0ABW0NF83</accession>
<name>A0ABW0NF83_9BURK</name>
<feature type="domain" description="CAAX prenyl protease 2/Lysostaphin resistance protein A-like" evidence="2">
    <location>
        <begin position="129"/>
        <end position="219"/>
    </location>
</feature>
<feature type="transmembrane region" description="Helical" evidence="1">
    <location>
        <begin position="93"/>
        <end position="115"/>
    </location>
</feature>
<feature type="transmembrane region" description="Helical" evidence="1">
    <location>
        <begin position="248"/>
        <end position="275"/>
    </location>
</feature>
<organism evidence="3 4">
    <name type="scientific">Caenimonas terrae</name>
    <dbReference type="NCBI Taxonomy" id="696074"/>
    <lineage>
        <taxon>Bacteria</taxon>
        <taxon>Pseudomonadati</taxon>
        <taxon>Pseudomonadota</taxon>
        <taxon>Betaproteobacteria</taxon>
        <taxon>Burkholderiales</taxon>
        <taxon>Comamonadaceae</taxon>
        <taxon>Caenimonas</taxon>
    </lineage>
</organism>
<keyword evidence="1" id="KW-0812">Transmembrane</keyword>
<evidence type="ECO:0000313" key="3">
    <source>
        <dbReference type="EMBL" id="MFC5499306.1"/>
    </source>
</evidence>
<feature type="transmembrane region" description="Helical" evidence="1">
    <location>
        <begin position="159"/>
        <end position="177"/>
    </location>
</feature>